<dbReference type="Proteomes" id="UP001429745">
    <property type="component" value="Unassembled WGS sequence"/>
</dbReference>
<feature type="compositionally biased region" description="Low complexity" evidence="2">
    <location>
        <begin position="170"/>
        <end position="198"/>
    </location>
</feature>
<keyword evidence="6" id="KW-1185">Reference proteome</keyword>
<dbReference type="InterPro" id="IPR043739">
    <property type="entry name" value="DUF5684"/>
</dbReference>
<comment type="caution">
    <text evidence="5">The sequence shown here is derived from an EMBL/GenBank/DDBJ whole genome shotgun (WGS) entry which is preliminary data.</text>
</comment>
<evidence type="ECO:0000256" key="1">
    <source>
        <dbReference type="ARBA" id="ARBA00022553"/>
    </source>
</evidence>
<name>A0ABX1KBH9_9MICO</name>
<feature type="transmembrane region" description="Helical" evidence="3">
    <location>
        <begin position="6"/>
        <end position="31"/>
    </location>
</feature>
<feature type="transmembrane region" description="Helical" evidence="3">
    <location>
        <begin position="93"/>
        <end position="116"/>
    </location>
</feature>
<accession>A0ABX1KBH9</accession>
<sequence>MNATDASGVIFGMLLSLLLVAALYVWVGLALSAVFRKSGVEPWKAWVPILNTVVLLQLAGLSPWLVVLAFVPVVQIAFIVVFALAIYRLNVAFGFGIGMTVLGVLLLPVWATIVGFGSARWVGRESDAPVAHASRAGSGPRRSSDTPPTLPPLPSFAPAPPSSAPPPPGAAGFTPASPAGFSPAQPASFSPAPAASSPAPAPTPAPTAEFTAPAGGWAPPPLPSPGSASGQDSGAAPAPVSSTSGEGWEGFAADAGDLSSEVTGAIPGAPAPRSAVPAEPAVPPIPAMLASDEVGASSPPASATGDPVGGLTRPPVVRVPRGAPVDQNPEPWAPARSPLSEPEAFAESSGPVSAVAGAPDAGGPRSARASVSAQHARPEIPDDDDVMDETIIARRRRTHWSLVPPTGNPVEIGSEVVILGRRPAPDPAHPGAQLIPIQDGTVSKTHARLQLRDDRWYVTDLGSTNGVLFATLMGTEVEAPPGVEVEAGDRFLLGDAEVRLVRSDT</sequence>
<evidence type="ECO:0000256" key="3">
    <source>
        <dbReference type="SAM" id="Phobius"/>
    </source>
</evidence>
<evidence type="ECO:0000259" key="4">
    <source>
        <dbReference type="PROSITE" id="PS50006"/>
    </source>
</evidence>
<keyword evidence="3" id="KW-1133">Transmembrane helix</keyword>
<evidence type="ECO:0000256" key="2">
    <source>
        <dbReference type="SAM" id="MobiDB-lite"/>
    </source>
</evidence>
<dbReference type="EMBL" id="JABACI010000003">
    <property type="protein sequence ID" value="NLP84388.1"/>
    <property type="molecule type" value="Genomic_DNA"/>
</dbReference>
<dbReference type="SUPFAM" id="SSF49879">
    <property type="entry name" value="SMAD/FHA domain"/>
    <property type="match status" value="1"/>
</dbReference>
<evidence type="ECO:0000313" key="6">
    <source>
        <dbReference type="Proteomes" id="UP001429745"/>
    </source>
</evidence>
<feature type="transmembrane region" description="Helical" evidence="3">
    <location>
        <begin position="65"/>
        <end position="86"/>
    </location>
</feature>
<proteinExistence type="predicted"/>
<feature type="domain" description="FHA" evidence="4">
    <location>
        <begin position="417"/>
        <end position="469"/>
    </location>
</feature>
<protein>
    <submittedName>
        <fullName evidence="5">FHA domain-containing protein</fullName>
    </submittedName>
</protein>
<keyword evidence="3" id="KW-0812">Transmembrane</keyword>
<evidence type="ECO:0000313" key="5">
    <source>
        <dbReference type="EMBL" id="NLP84388.1"/>
    </source>
</evidence>
<feature type="compositionally biased region" description="Pro residues" evidence="2">
    <location>
        <begin position="148"/>
        <end position="169"/>
    </location>
</feature>
<keyword evidence="1" id="KW-0597">Phosphoprotein</keyword>
<organism evidence="5 6">
    <name type="scientific">Microbacterium salsuginis</name>
    <dbReference type="NCBI Taxonomy" id="2722803"/>
    <lineage>
        <taxon>Bacteria</taxon>
        <taxon>Bacillati</taxon>
        <taxon>Actinomycetota</taxon>
        <taxon>Actinomycetes</taxon>
        <taxon>Micrococcales</taxon>
        <taxon>Microbacteriaceae</taxon>
        <taxon>Microbacterium</taxon>
    </lineage>
</organism>
<dbReference type="Pfam" id="PF18936">
    <property type="entry name" value="DUF5684"/>
    <property type="match status" value="1"/>
</dbReference>
<dbReference type="Gene3D" id="2.60.200.20">
    <property type="match status" value="1"/>
</dbReference>
<feature type="compositionally biased region" description="Low complexity" evidence="2">
    <location>
        <begin position="206"/>
        <end position="217"/>
    </location>
</feature>
<reference evidence="5 6" key="1">
    <citation type="submission" date="2020-04" db="EMBL/GenBank/DDBJ databases">
        <title>CFH 90308 Microbacterium sp.</title>
        <authorList>
            <person name="Nie G."/>
            <person name="Ming H."/>
            <person name="Xia T."/>
        </authorList>
    </citation>
    <scope>NUCLEOTIDE SEQUENCE [LARGE SCALE GENOMIC DNA]</scope>
    <source>
        <strain evidence="5 6">CFH 90308</strain>
    </source>
</reference>
<feature type="region of interest" description="Disordered" evidence="2">
    <location>
        <begin position="131"/>
        <end position="387"/>
    </location>
</feature>
<dbReference type="CDD" id="cd00060">
    <property type="entry name" value="FHA"/>
    <property type="match status" value="1"/>
</dbReference>
<gene>
    <name evidence="5" type="ORF">HF576_11035</name>
</gene>
<dbReference type="InterPro" id="IPR008984">
    <property type="entry name" value="SMAD_FHA_dom_sf"/>
</dbReference>
<keyword evidence="3" id="KW-0472">Membrane</keyword>
<dbReference type="InterPro" id="IPR000253">
    <property type="entry name" value="FHA_dom"/>
</dbReference>
<dbReference type="RefSeq" id="WP_168912883.1">
    <property type="nucleotide sequence ID" value="NZ_JABACI010000003.1"/>
</dbReference>
<dbReference type="PROSITE" id="PS50006">
    <property type="entry name" value="FHA_DOMAIN"/>
    <property type="match status" value="1"/>
</dbReference>
<feature type="compositionally biased region" description="Low complexity" evidence="2">
    <location>
        <begin position="309"/>
        <end position="325"/>
    </location>
</feature>
<dbReference type="Pfam" id="PF00498">
    <property type="entry name" value="FHA"/>
    <property type="match status" value="1"/>
</dbReference>